<dbReference type="SUPFAM" id="SSF48452">
    <property type="entry name" value="TPR-like"/>
    <property type="match status" value="1"/>
</dbReference>
<dbReference type="EMBL" id="JNBS01002236">
    <property type="protein sequence ID" value="OQR93730.1"/>
    <property type="molecule type" value="Genomic_DNA"/>
</dbReference>
<dbReference type="InterPro" id="IPR011990">
    <property type="entry name" value="TPR-like_helical_dom_sf"/>
</dbReference>
<dbReference type="STRING" id="74557.A0A1V9Z7B2"/>
<dbReference type="PANTHER" id="PTHR44858">
    <property type="entry name" value="TETRATRICOPEPTIDE REPEAT PROTEIN 6"/>
    <property type="match status" value="1"/>
</dbReference>
<dbReference type="InterPro" id="IPR050498">
    <property type="entry name" value="Ycf3"/>
</dbReference>
<evidence type="ECO:0000256" key="3">
    <source>
        <dbReference type="PROSITE-ProRule" id="PRU00339"/>
    </source>
</evidence>
<feature type="repeat" description="TPR" evidence="3">
    <location>
        <begin position="6"/>
        <end position="39"/>
    </location>
</feature>
<gene>
    <name evidence="4" type="ORF">THRCLA_08360</name>
</gene>
<evidence type="ECO:0000313" key="4">
    <source>
        <dbReference type="EMBL" id="OQR93730.1"/>
    </source>
</evidence>
<evidence type="ECO:0000256" key="2">
    <source>
        <dbReference type="ARBA" id="ARBA00022803"/>
    </source>
</evidence>
<dbReference type="Pfam" id="PF13414">
    <property type="entry name" value="TPR_11"/>
    <property type="match status" value="1"/>
</dbReference>
<dbReference type="Proteomes" id="UP000243217">
    <property type="component" value="Unassembled WGS sequence"/>
</dbReference>
<dbReference type="PANTHER" id="PTHR44858:SF1">
    <property type="entry name" value="UDP-N-ACETYLGLUCOSAMINE--PEPTIDE N-ACETYLGLUCOSAMINYLTRANSFERASE SPINDLY-RELATED"/>
    <property type="match status" value="1"/>
</dbReference>
<dbReference type="PROSITE" id="PS50005">
    <property type="entry name" value="TPR"/>
    <property type="match status" value="2"/>
</dbReference>
<dbReference type="Gene3D" id="1.25.40.10">
    <property type="entry name" value="Tetratricopeptide repeat domain"/>
    <property type="match status" value="2"/>
</dbReference>
<dbReference type="Gene3D" id="3.90.550.10">
    <property type="entry name" value="Spore Coat Polysaccharide Biosynthesis Protein SpsA, Chain A"/>
    <property type="match status" value="1"/>
</dbReference>
<keyword evidence="1" id="KW-0677">Repeat</keyword>
<organism evidence="4 5">
    <name type="scientific">Thraustotheca clavata</name>
    <dbReference type="NCBI Taxonomy" id="74557"/>
    <lineage>
        <taxon>Eukaryota</taxon>
        <taxon>Sar</taxon>
        <taxon>Stramenopiles</taxon>
        <taxon>Oomycota</taxon>
        <taxon>Saprolegniomycetes</taxon>
        <taxon>Saprolegniales</taxon>
        <taxon>Achlyaceae</taxon>
        <taxon>Thraustotheca</taxon>
    </lineage>
</organism>
<keyword evidence="5" id="KW-1185">Reference proteome</keyword>
<evidence type="ECO:0000256" key="1">
    <source>
        <dbReference type="ARBA" id="ARBA00022737"/>
    </source>
</evidence>
<dbReference type="AlphaFoldDB" id="A0A1V9Z7B2"/>
<dbReference type="InterPro" id="IPR029044">
    <property type="entry name" value="Nucleotide-diphossugar_trans"/>
</dbReference>
<dbReference type="InterPro" id="IPR019734">
    <property type="entry name" value="TPR_rpt"/>
</dbReference>
<evidence type="ECO:0000313" key="5">
    <source>
        <dbReference type="Proteomes" id="UP000243217"/>
    </source>
</evidence>
<dbReference type="SMART" id="SM00028">
    <property type="entry name" value="TPR"/>
    <property type="match status" value="3"/>
</dbReference>
<comment type="caution">
    <text evidence="4">The sequence shown here is derived from an EMBL/GenBank/DDBJ whole genome shotgun (WGS) entry which is preliminary data.</text>
</comment>
<dbReference type="Pfam" id="PF13431">
    <property type="entry name" value="TPR_17"/>
    <property type="match status" value="1"/>
</dbReference>
<accession>A0A1V9Z7B2</accession>
<dbReference type="OrthoDB" id="1658288at2759"/>
<protein>
    <submittedName>
        <fullName evidence="4">Uncharacterized protein</fullName>
    </submittedName>
</protein>
<sequence>MSDPRSLLHNRLGQLLAQNKQHLGAIKHYEKAIELNPEYAAAHFNLASALCFGKNDQKAKAMDHYRIALKYQAVFPEAHVNLAAQLYATGEYSMALEHILSAIKQDPNNAHAYYNLNGIYRALGQQELAIQMSWQRIQTLVGHEIERVEKNDMVIDRRDGISVVCIKWGTKYGPEYVNKLYCGVRRHFQKTFEFYCLTEDSNGLVPKIHVLPLKEEFVGWWNKAQLFAPDFPLLGRIIYIDLDTVLVGDLSDLFTYNGSFGTLSTDDMYNERRRDGINSSVMIWSGITHSFIYTLLHKYFSSISQCIYKFDHFLEMTLPSHDILQSLYPNQILEYMQHCQVSCPPTARLITFPLEPKPATATAPWLPSAW</sequence>
<dbReference type="SUPFAM" id="SSF53448">
    <property type="entry name" value="Nucleotide-diphospho-sugar transferases"/>
    <property type="match status" value="1"/>
</dbReference>
<name>A0A1V9Z7B2_9STRA</name>
<keyword evidence="2 3" id="KW-0802">TPR repeat</keyword>
<feature type="repeat" description="TPR" evidence="3">
    <location>
        <begin position="76"/>
        <end position="109"/>
    </location>
</feature>
<reference evidence="4 5" key="1">
    <citation type="journal article" date="2014" name="Genome Biol. Evol.">
        <title>The secreted proteins of Achlya hypogyna and Thraustotheca clavata identify the ancestral oomycete secretome and reveal gene acquisitions by horizontal gene transfer.</title>
        <authorList>
            <person name="Misner I."/>
            <person name="Blouin N."/>
            <person name="Leonard G."/>
            <person name="Richards T.A."/>
            <person name="Lane C.E."/>
        </authorList>
    </citation>
    <scope>NUCLEOTIDE SEQUENCE [LARGE SCALE GENOMIC DNA]</scope>
    <source>
        <strain evidence="4 5">ATCC 34112</strain>
    </source>
</reference>
<proteinExistence type="predicted"/>